<dbReference type="PROSITE" id="PS50943">
    <property type="entry name" value="HTH_CROC1"/>
    <property type="match status" value="1"/>
</dbReference>
<protein>
    <recommendedName>
        <fullName evidence="2">HTH cro/C1-type domain-containing protein</fullName>
    </recommendedName>
</protein>
<organism evidence="3 4">
    <name type="scientific">Embleya scabrispora</name>
    <dbReference type="NCBI Taxonomy" id="159449"/>
    <lineage>
        <taxon>Bacteria</taxon>
        <taxon>Bacillati</taxon>
        <taxon>Actinomycetota</taxon>
        <taxon>Actinomycetes</taxon>
        <taxon>Kitasatosporales</taxon>
        <taxon>Streptomycetaceae</taxon>
        <taxon>Embleya</taxon>
    </lineage>
</organism>
<feature type="region of interest" description="Disordered" evidence="1">
    <location>
        <begin position="322"/>
        <end position="342"/>
    </location>
</feature>
<dbReference type="SMART" id="SM00530">
    <property type="entry name" value="HTH_XRE"/>
    <property type="match status" value="1"/>
</dbReference>
<dbReference type="STRING" id="159449.B4N89_30095"/>
<dbReference type="Gene3D" id="1.10.260.40">
    <property type="entry name" value="lambda repressor-like DNA-binding domains"/>
    <property type="match status" value="1"/>
</dbReference>
<dbReference type="SUPFAM" id="SSF47413">
    <property type="entry name" value="lambda repressor-like DNA-binding domains"/>
    <property type="match status" value="1"/>
</dbReference>
<feature type="domain" description="HTH cro/C1-type" evidence="2">
    <location>
        <begin position="154"/>
        <end position="208"/>
    </location>
</feature>
<dbReference type="AlphaFoldDB" id="A0A1T3P6W5"/>
<evidence type="ECO:0000256" key="1">
    <source>
        <dbReference type="SAM" id="MobiDB-lite"/>
    </source>
</evidence>
<dbReference type="GO" id="GO:0003677">
    <property type="term" value="F:DNA binding"/>
    <property type="evidence" value="ECO:0007669"/>
    <property type="project" value="InterPro"/>
</dbReference>
<dbReference type="Pfam" id="PF13560">
    <property type="entry name" value="HTH_31"/>
    <property type="match status" value="1"/>
</dbReference>
<dbReference type="OrthoDB" id="3829505at2"/>
<dbReference type="InterPro" id="IPR001387">
    <property type="entry name" value="Cro/C1-type_HTH"/>
</dbReference>
<dbReference type="EMBL" id="MWQN01000001">
    <property type="protein sequence ID" value="OPC84610.1"/>
    <property type="molecule type" value="Genomic_DNA"/>
</dbReference>
<comment type="caution">
    <text evidence="3">The sequence shown here is derived from an EMBL/GenBank/DDBJ whole genome shotgun (WGS) entry which is preliminary data.</text>
</comment>
<sequence length="342" mass="36697">MNARRGITTCAACGRRFARRDTGDRKRRYCDPGCRRRARTAREREAPPAVDPRGLEAGIVAILRRVACALEEAERTCEPLRVRLAYADRLSGETQRYRAAVGEVRPGTTVGLRPEWSAQLAARLGARAHPGEDARGDADLSASQHAGERLATALRELRRTAGVTVADLAWQAGIGEEFLARILAGEVFASWPVVETLAGKLGGEAADLRALWECSRGVDHGIRRELPDLAALLTAMVRGLWLAAGRPAPDRIGGEPLRPGTVERVLAGELILDRAGAELLVERLGAHPDVIRRLWKQVHYGVLIRLGDAGFPAGGLPFAALPGPGSRPARVTGTHTGDGDVG</sequence>
<dbReference type="Proteomes" id="UP000190037">
    <property type="component" value="Unassembled WGS sequence"/>
</dbReference>
<evidence type="ECO:0000313" key="4">
    <source>
        <dbReference type="Proteomes" id="UP000190037"/>
    </source>
</evidence>
<evidence type="ECO:0000259" key="2">
    <source>
        <dbReference type="PROSITE" id="PS50943"/>
    </source>
</evidence>
<gene>
    <name evidence="3" type="ORF">B4N89_30095</name>
</gene>
<dbReference type="InterPro" id="IPR010982">
    <property type="entry name" value="Lambda_DNA-bd_dom_sf"/>
</dbReference>
<name>A0A1T3P6W5_9ACTN</name>
<evidence type="ECO:0000313" key="3">
    <source>
        <dbReference type="EMBL" id="OPC84610.1"/>
    </source>
</evidence>
<dbReference type="RefSeq" id="WP_078978907.1">
    <property type="nucleotide sequence ID" value="NZ_MWQN01000001.1"/>
</dbReference>
<proteinExistence type="predicted"/>
<keyword evidence="4" id="KW-1185">Reference proteome</keyword>
<dbReference type="CDD" id="cd00093">
    <property type="entry name" value="HTH_XRE"/>
    <property type="match status" value="1"/>
</dbReference>
<reference evidence="3 4" key="1">
    <citation type="submission" date="2017-03" db="EMBL/GenBank/DDBJ databases">
        <title>Draft genome sequence of Streptomyces scabrisporus NF3, endophyte isolated from Amphipterygium adstringens.</title>
        <authorList>
            <person name="Vazquez M."/>
            <person name="Ceapa C.D."/>
            <person name="Rodriguez Luna D."/>
            <person name="Sanchez Esquivel S."/>
        </authorList>
    </citation>
    <scope>NUCLEOTIDE SEQUENCE [LARGE SCALE GENOMIC DNA]</scope>
    <source>
        <strain evidence="3 4">NF3</strain>
    </source>
</reference>
<accession>A0A1T3P6W5</accession>